<keyword evidence="5" id="KW-0812">Transmembrane</keyword>
<feature type="signal peptide" evidence="11">
    <location>
        <begin position="1"/>
        <end position="22"/>
    </location>
</feature>
<dbReference type="RefSeq" id="WP_160551988.1">
    <property type="nucleotide sequence ID" value="NZ_CP047650.1"/>
</dbReference>
<keyword evidence="8" id="KW-0626">Porin</keyword>
<evidence type="ECO:0000256" key="3">
    <source>
        <dbReference type="ARBA" id="ARBA00022448"/>
    </source>
</evidence>
<dbReference type="SUPFAM" id="SSF56935">
    <property type="entry name" value="Porins"/>
    <property type="match status" value="1"/>
</dbReference>
<dbReference type="PANTHER" id="PTHR34501:SF9">
    <property type="entry name" value="MAJOR OUTER MEMBRANE PROTEIN P.IA"/>
    <property type="match status" value="1"/>
</dbReference>
<feature type="chain" id="PRO_5032359817" evidence="11">
    <location>
        <begin position="23"/>
        <end position="352"/>
    </location>
</feature>
<dbReference type="Pfam" id="PF13609">
    <property type="entry name" value="Porin_4"/>
    <property type="match status" value="1"/>
</dbReference>
<dbReference type="InterPro" id="IPR023614">
    <property type="entry name" value="Porin_dom_sf"/>
</dbReference>
<dbReference type="GO" id="GO:0009279">
    <property type="term" value="C:cell outer membrane"/>
    <property type="evidence" value="ECO:0007669"/>
    <property type="project" value="UniProtKB-SubCell"/>
</dbReference>
<dbReference type="GO" id="GO:0006811">
    <property type="term" value="P:monoatomic ion transport"/>
    <property type="evidence" value="ECO:0007669"/>
    <property type="project" value="UniProtKB-KW"/>
</dbReference>
<keyword evidence="9" id="KW-0472">Membrane</keyword>
<evidence type="ECO:0000256" key="7">
    <source>
        <dbReference type="ARBA" id="ARBA00023065"/>
    </source>
</evidence>
<dbReference type="CDD" id="cd00342">
    <property type="entry name" value="gram_neg_porins"/>
    <property type="match status" value="1"/>
</dbReference>
<comment type="subcellular location">
    <subcellularLocation>
        <location evidence="1">Cell outer membrane</location>
        <topology evidence="1">Multi-pass membrane protein</topology>
    </subcellularLocation>
</comment>
<keyword evidence="7" id="KW-0406">Ion transport</keyword>
<dbReference type="GO" id="GO:0046930">
    <property type="term" value="C:pore complex"/>
    <property type="evidence" value="ECO:0007669"/>
    <property type="project" value="UniProtKB-KW"/>
</dbReference>
<evidence type="ECO:0000256" key="2">
    <source>
        <dbReference type="ARBA" id="ARBA00011233"/>
    </source>
</evidence>
<dbReference type="Gene3D" id="2.40.160.10">
    <property type="entry name" value="Porin"/>
    <property type="match status" value="1"/>
</dbReference>
<dbReference type="Proteomes" id="UP000464787">
    <property type="component" value="Chromosome"/>
</dbReference>
<dbReference type="PANTHER" id="PTHR34501">
    <property type="entry name" value="PROTEIN YDDL-RELATED"/>
    <property type="match status" value="1"/>
</dbReference>
<evidence type="ECO:0000259" key="12">
    <source>
        <dbReference type="Pfam" id="PF13609"/>
    </source>
</evidence>
<keyword evidence="4" id="KW-1134">Transmembrane beta strand</keyword>
<accession>A0A857J648</accession>
<evidence type="ECO:0000256" key="5">
    <source>
        <dbReference type="ARBA" id="ARBA00022692"/>
    </source>
</evidence>
<sequence>MTKRLIATALLCPIAVCAQSSATIYGIADLGVRHSSGLSAGHAPDPGNTNAVTSGVNNTSRLGYRGSEDLGGGLRALFNLETGLNVDAGTTVNTAKFFDRASVLGLGGGWGTLLAGRQTNLLADAISPVDAVGMRFASFNPNIVTTAVSTHGLGVEYGTSGATTGSYRLDNSLKYAGRFGGFTAKAMYSFGETSNAASAKSSTGLGGQYQIEQFVVSGAWQKFKSANYLDLDAGTLGAAYQFKSVKLAANYGRNKGQTTGTASTVQKVASAGATWAATPAVDLTAAYYKLDRSRTGAADDGYSRVILFAEYKLSRRSKLYAQADYTDWKNGYQGSGNKASGTGATLGVMHTF</sequence>
<evidence type="ECO:0000256" key="11">
    <source>
        <dbReference type="SAM" id="SignalP"/>
    </source>
</evidence>
<gene>
    <name evidence="13" type="ORF">GT347_10990</name>
</gene>
<name>A0A857J648_9BURK</name>
<dbReference type="GO" id="GO:0015288">
    <property type="term" value="F:porin activity"/>
    <property type="evidence" value="ECO:0007669"/>
    <property type="project" value="UniProtKB-KW"/>
</dbReference>
<dbReference type="InterPro" id="IPR050298">
    <property type="entry name" value="Gram-neg_bact_OMP"/>
</dbReference>
<protein>
    <submittedName>
        <fullName evidence="13">Porin</fullName>
    </submittedName>
</protein>
<dbReference type="PRINTS" id="PR00184">
    <property type="entry name" value="NEISSPPORIN"/>
</dbReference>
<keyword evidence="14" id="KW-1185">Reference proteome</keyword>
<dbReference type="KEGG" id="xyk:GT347_10990"/>
<keyword evidence="6 11" id="KW-0732">Signal</keyword>
<reference evidence="13 14" key="1">
    <citation type="submission" date="2020-01" db="EMBL/GenBank/DDBJ databases">
        <title>Genome sequencing of strain KACC 21265.</title>
        <authorList>
            <person name="Heo J."/>
            <person name="Kim S.-J."/>
            <person name="Kim J.-S."/>
            <person name="Hong S.-B."/>
            <person name="Kwon S.-W."/>
        </authorList>
    </citation>
    <scope>NUCLEOTIDE SEQUENCE [LARGE SCALE GENOMIC DNA]</scope>
    <source>
        <strain evidence="13 14">KACC 21265</strain>
    </source>
</reference>
<evidence type="ECO:0000313" key="13">
    <source>
        <dbReference type="EMBL" id="QHI98471.1"/>
    </source>
</evidence>
<dbReference type="InterPro" id="IPR033900">
    <property type="entry name" value="Gram_neg_porin_domain"/>
</dbReference>
<dbReference type="EMBL" id="CP047650">
    <property type="protein sequence ID" value="QHI98471.1"/>
    <property type="molecule type" value="Genomic_DNA"/>
</dbReference>
<evidence type="ECO:0000256" key="10">
    <source>
        <dbReference type="ARBA" id="ARBA00023237"/>
    </source>
</evidence>
<keyword evidence="3" id="KW-0813">Transport</keyword>
<evidence type="ECO:0000256" key="1">
    <source>
        <dbReference type="ARBA" id="ARBA00004571"/>
    </source>
</evidence>
<keyword evidence="10" id="KW-0998">Cell outer membrane</keyword>
<dbReference type="InterPro" id="IPR002299">
    <property type="entry name" value="Porin_Neis"/>
</dbReference>
<evidence type="ECO:0000256" key="8">
    <source>
        <dbReference type="ARBA" id="ARBA00023114"/>
    </source>
</evidence>
<organism evidence="13 14">
    <name type="scientific">Xylophilus rhododendri</name>
    <dbReference type="NCBI Taxonomy" id="2697032"/>
    <lineage>
        <taxon>Bacteria</taxon>
        <taxon>Pseudomonadati</taxon>
        <taxon>Pseudomonadota</taxon>
        <taxon>Betaproteobacteria</taxon>
        <taxon>Burkholderiales</taxon>
        <taxon>Xylophilus</taxon>
    </lineage>
</organism>
<feature type="domain" description="Porin" evidence="12">
    <location>
        <begin position="11"/>
        <end position="329"/>
    </location>
</feature>
<proteinExistence type="predicted"/>
<evidence type="ECO:0000256" key="4">
    <source>
        <dbReference type="ARBA" id="ARBA00022452"/>
    </source>
</evidence>
<evidence type="ECO:0000256" key="6">
    <source>
        <dbReference type="ARBA" id="ARBA00022729"/>
    </source>
</evidence>
<evidence type="ECO:0000256" key="9">
    <source>
        <dbReference type="ARBA" id="ARBA00023136"/>
    </source>
</evidence>
<dbReference type="AlphaFoldDB" id="A0A857J648"/>
<comment type="subunit">
    <text evidence="2">Homotrimer.</text>
</comment>
<evidence type="ECO:0000313" key="14">
    <source>
        <dbReference type="Proteomes" id="UP000464787"/>
    </source>
</evidence>